<gene>
    <name evidence="2" type="ORF">AMTR_s00086p00059270</name>
</gene>
<evidence type="ECO:0000313" key="3">
    <source>
        <dbReference type="Proteomes" id="UP000017836"/>
    </source>
</evidence>
<dbReference type="Gramene" id="ERN02769">
    <property type="protein sequence ID" value="ERN02769"/>
    <property type="gene ID" value="AMTR_s00086p00059270"/>
</dbReference>
<name>W1P545_AMBTC</name>
<dbReference type="HOGENOM" id="CLU_2216615_0_0_1"/>
<proteinExistence type="predicted"/>
<sequence>ETLPCPHGENGDIDEDEKPQSRRLARGKEPASSAISSHGGKVDRRLSPPRTTPVAQPTIKSVLTWEKAIEKSHMIVAQWMYISSIPFSTSTLSIFSLSWCNDIHKPR</sequence>
<reference evidence="3" key="1">
    <citation type="journal article" date="2013" name="Science">
        <title>The Amborella genome and the evolution of flowering plants.</title>
        <authorList>
            <consortium name="Amborella Genome Project"/>
        </authorList>
    </citation>
    <scope>NUCLEOTIDE SEQUENCE [LARGE SCALE GENOMIC DNA]</scope>
</reference>
<feature type="non-terminal residue" evidence="2">
    <location>
        <position position="107"/>
    </location>
</feature>
<keyword evidence="3" id="KW-1185">Reference proteome</keyword>
<dbReference type="EMBL" id="KI394485">
    <property type="protein sequence ID" value="ERN02769.1"/>
    <property type="molecule type" value="Genomic_DNA"/>
</dbReference>
<accession>W1P545</accession>
<feature type="non-terminal residue" evidence="2">
    <location>
        <position position="1"/>
    </location>
</feature>
<dbReference type="Proteomes" id="UP000017836">
    <property type="component" value="Unassembled WGS sequence"/>
</dbReference>
<evidence type="ECO:0000256" key="1">
    <source>
        <dbReference type="SAM" id="MobiDB-lite"/>
    </source>
</evidence>
<evidence type="ECO:0000313" key="2">
    <source>
        <dbReference type="EMBL" id="ERN02769.1"/>
    </source>
</evidence>
<protein>
    <submittedName>
        <fullName evidence="2">Uncharacterized protein</fullName>
    </submittedName>
</protein>
<organism evidence="2 3">
    <name type="scientific">Amborella trichopoda</name>
    <dbReference type="NCBI Taxonomy" id="13333"/>
    <lineage>
        <taxon>Eukaryota</taxon>
        <taxon>Viridiplantae</taxon>
        <taxon>Streptophyta</taxon>
        <taxon>Embryophyta</taxon>
        <taxon>Tracheophyta</taxon>
        <taxon>Spermatophyta</taxon>
        <taxon>Magnoliopsida</taxon>
        <taxon>Amborellales</taxon>
        <taxon>Amborellaceae</taxon>
        <taxon>Amborella</taxon>
    </lineage>
</organism>
<dbReference type="AlphaFoldDB" id="W1P545"/>
<feature type="region of interest" description="Disordered" evidence="1">
    <location>
        <begin position="1"/>
        <end position="55"/>
    </location>
</feature>